<evidence type="ECO:0000313" key="2">
    <source>
        <dbReference type="EMBL" id="KAF6024268.1"/>
    </source>
</evidence>
<feature type="chain" id="PRO_5029829977" evidence="1">
    <location>
        <begin position="20"/>
        <end position="106"/>
    </location>
</feature>
<dbReference type="EMBL" id="VXIV02002596">
    <property type="protein sequence ID" value="KAF6024268.1"/>
    <property type="molecule type" value="Genomic_DNA"/>
</dbReference>
<keyword evidence="1" id="KW-0732">Signal</keyword>
<protein>
    <submittedName>
        <fullName evidence="2">Uncharacterized protein</fullName>
    </submittedName>
</protein>
<organism evidence="2 3">
    <name type="scientific">Bugula neritina</name>
    <name type="common">Brown bryozoan</name>
    <name type="synonym">Sertularia neritina</name>
    <dbReference type="NCBI Taxonomy" id="10212"/>
    <lineage>
        <taxon>Eukaryota</taxon>
        <taxon>Metazoa</taxon>
        <taxon>Spiralia</taxon>
        <taxon>Lophotrochozoa</taxon>
        <taxon>Bryozoa</taxon>
        <taxon>Gymnolaemata</taxon>
        <taxon>Cheilostomatida</taxon>
        <taxon>Flustrina</taxon>
        <taxon>Buguloidea</taxon>
        <taxon>Bugulidae</taxon>
        <taxon>Bugula</taxon>
    </lineage>
</organism>
<evidence type="ECO:0000256" key="1">
    <source>
        <dbReference type="SAM" id="SignalP"/>
    </source>
</evidence>
<sequence length="106" mass="11925">MKSLVFTVTVLALCGGIFAYTGTTTTCETCITRHHLCQRGDAQGYMNILDQSEGLVYTIPTTVIQPISFAVRFMVQVTAFLGFEFELENEYINSINNMIMNNRQRA</sequence>
<accession>A0A7J7JFX4</accession>
<evidence type="ECO:0000313" key="3">
    <source>
        <dbReference type="Proteomes" id="UP000593567"/>
    </source>
</evidence>
<name>A0A7J7JFX4_BUGNE</name>
<feature type="signal peptide" evidence="1">
    <location>
        <begin position="1"/>
        <end position="19"/>
    </location>
</feature>
<proteinExistence type="predicted"/>
<dbReference type="Proteomes" id="UP000593567">
    <property type="component" value="Unassembled WGS sequence"/>
</dbReference>
<dbReference type="AlphaFoldDB" id="A0A7J7JFX4"/>
<comment type="caution">
    <text evidence="2">The sequence shown here is derived from an EMBL/GenBank/DDBJ whole genome shotgun (WGS) entry which is preliminary data.</text>
</comment>
<reference evidence="2" key="1">
    <citation type="submission" date="2020-06" db="EMBL/GenBank/DDBJ databases">
        <title>Draft genome of Bugula neritina, a colonial animal packing powerful symbionts and potential medicines.</title>
        <authorList>
            <person name="Rayko M."/>
        </authorList>
    </citation>
    <scope>NUCLEOTIDE SEQUENCE [LARGE SCALE GENOMIC DNA]</scope>
    <source>
        <strain evidence="2">Kwan_BN1</strain>
    </source>
</reference>
<keyword evidence="3" id="KW-1185">Reference proteome</keyword>
<gene>
    <name evidence="2" type="ORF">EB796_017409</name>
</gene>